<dbReference type="PANTHER" id="PTHR33353:SF17">
    <property type="entry name" value="ENDO-BETA-1,4-GLUCANASE D"/>
    <property type="match status" value="1"/>
</dbReference>
<name>A0A6A6TW58_9PEZI</name>
<evidence type="ECO:0000256" key="10">
    <source>
        <dbReference type="ARBA" id="ARBA00045077"/>
    </source>
</evidence>
<evidence type="ECO:0000256" key="9">
    <source>
        <dbReference type="ARBA" id="ARBA00044502"/>
    </source>
</evidence>
<dbReference type="GO" id="GO:0030248">
    <property type="term" value="F:cellulose binding"/>
    <property type="evidence" value="ECO:0007669"/>
    <property type="project" value="UniProtKB-UniRule"/>
</dbReference>
<dbReference type="CDD" id="cd21175">
    <property type="entry name" value="LPMO_AA9"/>
    <property type="match status" value="1"/>
</dbReference>
<protein>
    <recommendedName>
        <fullName evidence="11">AA9 family lytic polysaccharide monooxygenase</fullName>
        <ecNumber evidence="11">1.14.99.56</ecNumber>
    </recommendedName>
    <alternativeName>
        <fullName evidence="11">Endo-beta-1,4-glucanase</fullName>
    </alternativeName>
    <alternativeName>
        <fullName evidence="11">Glycosyl hydrolase 61 family protein</fullName>
    </alternativeName>
</protein>
<comment type="subcellular location">
    <subcellularLocation>
        <location evidence="2 11">Secreted</location>
    </subcellularLocation>
</comment>
<evidence type="ECO:0000256" key="2">
    <source>
        <dbReference type="ARBA" id="ARBA00004613"/>
    </source>
</evidence>
<dbReference type="GO" id="GO:0030245">
    <property type="term" value="P:cellulose catabolic process"/>
    <property type="evidence" value="ECO:0007669"/>
    <property type="project" value="UniProtKB-UniRule"/>
</dbReference>
<keyword evidence="7 11" id="KW-0119">Carbohydrate metabolism</keyword>
<feature type="chain" id="PRO_5025577913" description="AA9 family lytic polysaccharide monooxygenase" evidence="12">
    <location>
        <begin position="19"/>
        <end position="252"/>
    </location>
</feature>
<feature type="domain" description="Auxiliary Activity family 9 catalytic" evidence="13">
    <location>
        <begin position="19"/>
        <end position="234"/>
    </location>
</feature>
<dbReference type="EC" id="1.14.99.56" evidence="11"/>
<evidence type="ECO:0000256" key="1">
    <source>
        <dbReference type="ARBA" id="ARBA00001973"/>
    </source>
</evidence>
<evidence type="ECO:0000256" key="12">
    <source>
        <dbReference type="SAM" id="SignalP"/>
    </source>
</evidence>
<comment type="catalytic activity">
    <reaction evidence="10 11">
        <text>[(1-&gt;4)-beta-D-glucosyl]n+m + reduced acceptor + O2 = 4-dehydro-beta-D-glucosyl-[(1-&gt;4)-beta-D-glucosyl]n-1 + [(1-&gt;4)-beta-D-glucosyl]m + acceptor + H2O.</text>
        <dbReference type="EC" id="1.14.99.56"/>
    </reaction>
</comment>
<keyword evidence="15" id="KW-1185">Reference proteome</keyword>
<reference evidence="14" key="1">
    <citation type="journal article" date="2020" name="Stud. Mycol.">
        <title>101 Dothideomycetes genomes: a test case for predicting lifestyles and emergence of pathogens.</title>
        <authorList>
            <person name="Haridas S."/>
            <person name="Albert R."/>
            <person name="Binder M."/>
            <person name="Bloem J."/>
            <person name="Labutti K."/>
            <person name="Salamov A."/>
            <person name="Andreopoulos B."/>
            <person name="Baker S."/>
            <person name="Barry K."/>
            <person name="Bills G."/>
            <person name="Bluhm B."/>
            <person name="Cannon C."/>
            <person name="Castanera R."/>
            <person name="Culley D."/>
            <person name="Daum C."/>
            <person name="Ezra D."/>
            <person name="Gonzalez J."/>
            <person name="Henrissat B."/>
            <person name="Kuo A."/>
            <person name="Liang C."/>
            <person name="Lipzen A."/>
            <person name="Lutzoni F."/>
            <person name="Magnuson J."/>
            <person name="Mondo S."/>
            <person name="Nolan M."/>
            <person name="Ohm R."/>
            <person name="Pangilinan J."/>
            <person name="Park H.-J."/>
            <person name="Ramirez L."/>
            <person name="Alfaro M."/>
            <person name="Sun H."/>
            <person name="Tritt A."/>
            <person name="Yoshinaga Y."/>
            <person name="Zwiers L.-H."/>
            <person name="Turgeon B."/>
            <person name="Goodwin S."/>
            <person name="Spatafora J."/>
            <person name="Crous P."/>
            <person name="Grigoriev I."/>
        </authorList>
    </citation>
    <scope>NUCLEOTIDE SEQUENCE</scope>
    <source>
        <strain evidence="14">CBS 115976</strain>
    </source>
</reference>
<keyword evidence="12" id="KW-0732">Signal</keyword>
<dbReference type="GO" id="GO:0005576">
    <property type="term" value="C:extracellular region"/>
    <property type="evidence" value="ECO:0007669"/>
    <property type="project" value="UniProtKB-SubCell"/>
</dbReference>
<comment type="function">
    <text evidence="11">Lytic polysaccharide monooxygenase (LMPO) that depolymerizes crystalline and amorphous polysaccharides via the oxidation of scissile alpha- or beta-(1-4)-glycosidic bonds, yielding C1 and/or C4 oxidation products. Catalysis by LPMOs requires the reduction of the active-site copper from Cu(II) to Cu(I) by a reducing agent and H(2)O(2) or O(2) as a cosubstrate.</text>
</comment>
<keyword evidence="4 11" id="KW-0136">Cellulose degradation</keyword>
<sequence length="252" mass="26892">MKSSLILAFTAGLQLAAAHTTVFQVQINDKPAPRGDGRSPGSKATQYIREVSSNKPIYLGDQHMACNNPGTPVPVWLDVKAGDKISALWHHDDMKNNRDPVLDPSHHGPVQVYIAPSSNITGNSWVKIASDVWTKDGHDPRNDKVTGTYGTDRLISKSGVQTFTMPSVAAGNYLLRPEIIALHGASKDAKQAQMYMACIQVKVSGNGSPLPAGIKLPDSYTGAPGGGLVLDLYIKDSGRTYKPPGGPVVRIG</sequence>
<comment type="cofactor">
    <cofactor evidence="1">
        <name>Cu(2+)</name>
        <dbReference type="ChEBI" id="CHEBI:29036"/>
    </cofactor>
</comment>
<keyword evidence="3 11" id="KW-0964">Secreted</keyword>
<evidence type="ECO:0000256" key="7">
    <source>
        <dbReference type="ARBA" id="ARBA00023277"/>
    </source>
</evidence>
<keyword evidence="5" id="KW-0186">Copper</keyword>
<accession>A0A6A6TW58</accession>
<evidence type="ECO:0000256" key="6">
    <source>
        <dbReference type="ARBA" id="ARBA00023157"/>
    </source>
</evidence>
<evidence type="ECO:0000313" key="14">
    <source>
        <dbReference type="EMBL" id="KAF2663706.1"/>
    </source>
</evidence>
<organism evidence="14 15">
    <name type="scientific">Microthyrium microscopicum</name>
    <dbReference type="NCBI Taxonomy" id="703497"/>
    <lineage>
        <taxon>Eukaryota</taxon>
        <taxon>Fungi</taxon>
        <taxon>Dikarya</taxon>
        <taxon>Ascomycota</taxon>
        <taxon>Pezizomycotina</taxon>
        <taxon>Dothideomycetes</taxon>
        <taxon>Dothideomycetes incertae sedis</taxon>
        <taxon>Microthyriales</taxon>
        <taxon>Microthyriaceae</taxon>
        <taxon>Microthyrium</taxon>
    </lineage>
</organism>
<evidence type="ECO:0000256" key="4">
    <source>
        <dbReference type="ARBA" id="ARBA00023001"/>
    </source>
</evidence>
<dbReference type="PANTHER" id="PTHR33353">
    <property type="entry name" value="PUTATIVE (AFU_ORTHOLOGUE AFUA_1G12560)-RELATED"/>
    <property type="match status" value="1"/>
</dbReference>
<evidence type="ECO:0000256" key="5">
    <source>
        <dbReference type="ARBA" id="ARBA00023008"/>
    </source>
</evidence>
<dbReference type="Proteomes" id="UP000799302">
    <property type="component" value="Unassembled WGS sequence"/>
</dbReference>
<dbReference type="InterPro" id="IPR049892">
    <property type="entry name" value="AA9"/>
</dbReference>
<dbReference type="AlphaFoldDB" id="A0A6A6TW58"/>
<dbReference type="EMBL" id="MU004244">
    <property type="protein sequence ID" value="KAF2663706.1"/>
    <property type="molecule type" value="Genomic_DNA"/>
</dbReference>
<dbReference type="InterPro" id="IPR005103">
    <property type="entry name" value="AA9_LPMO"/>
</dbReference>
<evidence type="ECO:0000256" key="8">
    <source>
        <dbReference type="ARBA" id="ARBA00023326"/>
    </source>
</evidence>
<proteinExistence type="inferred from homology"/>
<evidence type="ECO:0000256" key="3">
    <source>
        <dbReference type="ARBA" id="ARBA00022525"/>
    </source>
</evidence>
<evidence type="ECO:0000259" key="13">
    <source>
        <dbReference type="Pfam" id="PF03443"/>
    </source>
</evidence>
<evidence type="ECO:0000313" key="15">
    <source>
        <dbReference type="Proteomes" id="UP000799302"/>
    </source>
</evidence>
<gene>
    <name evidence="14" type="ORF">BT63DRAFT_465371</name>
</gene>
<dbReference type="Pfam" id="PF03443">
    <property type="entry name" value="AA9"/>
    <property type="match status" value="1"/>
</dbReference>
<comment type="similarity">
    <text evidence="9">Belongs to the polysaccharide monooxygenase AA9 family.</text>
</comment>
<evidence type="ECO:0000256" key="11">
    <source>
        <dbReference type="RuleBase" id="RU368122"/>
    </source>
</evidence>
<keyword evidence="6 11" id="KW-1015">Disulfide bond</keyword>
<dbReference type="Gene3D" id="2.70.50.70">
    <property type="match status" value="1"/>
</dbReference>
<dbReference type="OrthoDB" id="5558646at2759"/>
<keyword evidence="8 11" id="KW-0624">Polysaccharide degradation</keyword>
<comment type="domain">
    <text evidence="11">Has a modular structure: an endo-beta-1,4-glucanase catalytic module at the N-terminus, a linker rich in serines and threonines, and a C-terminal carbohydrate-binding module (CBM).</text>
</comment>
<feature type="signal peptide" evidence="12">
    <location>
        <begin position="1"/>
        <end position="18"/>
    </location>
</feature>
<dbReference type="GO" id="GO:0008810">
    <property type="term" value="F:cellulase activity"/>
    <property type="evidence" value="ECO:0007669"/>
    <property type="project" value="UniProtKB-UniRule"/>
</dbReference>